<evidence type="ECO:0000256" key="1">
    <source>
        <dbReference type="ARBA" id="ARBA00010702"/>
    </source>
</evidence>
<dbReference type="GO" id="GO:0046872">
    <property type="term" value="F:metal ion binding"/>
    <property type="evidence" value="ECO:0007669"/>
    <property type="project" value="UniProtKB-KW"/>
</dbReference>
<accession>W5TCY2</accession>
<dbReference type="GO" id="GO:0016787">
    <property type="term" value="F:hydrolase activity"/>
    <property type="evidence" value="ECO:0007669"/>
    <property type="project" value="UniProtKB-KW"/>
</dbReference>
<evidence type="ECO:0000256" key="2">
    <source>
        <dbReference type="ARBA" id="ARBA00022801"/>
    </source>
</evidence>
<keyword evidence="5" id="KW-1185">Reference proteome</keyword>
<proteinExistence type="inferred from homology"/>
<feature type="binding site" evidence="3">
    <location>
        <position position="258"/>
    </location>
    <ligand>
        <name>Mg(2+)</name>
        <dbReference type="ChEBI" id="CHEBI:18420"/>
        <label>1</label>
    </ligand>
</feature>
<evidence type="ECO:0000313" key="4">
    <source>
        <dbReference type="EMBL" id="AHH17185.1"/>
    </source>
</evidence>
<dbReference type="SUPFAM" id="SSF101478">
    <property type="entry name" value="ADP-ribosylglycohydrolase"/>
    <property type="match status" value="1"/>
</dbReference>
<dbReference type="PATRIC" id="fig|1415166.3.peg.2442"/>
<sequence>MTVSWDAGQRDRATGVLLGTAAGDALGAGYEFTHPAQDAVIEMRGGGSPRWAPGEWTDDTAMAIGVALAAADHGILHHGPGLDAVARHFVRWWDSRPKDVGYQTSQVLQWRSADAADMRRRSFELDGLTGGNGSLMRTAPVALCYLDDPGNCAAAARAVSDLTHSDVRAGEACVLWSWAIRHAVLHGTYDGLRAGLAFVDADFWTALLDQAESGDPADFPKNGWVVHALQTAWWAITHTESLPGALEAAVRAGGDTDTTAAITGGLAGARWGASAIPPQWVELLHGYPRLRGSDLIALTHRIVDR</sequence>
<dbReference type="Proteomes" id="UP000019150">
    <property type="component" value="Chromosome"/>
</dbReference>
<comment type="similarity">
    <text evidence="1">Belongs to the ADP-ribosylglycohydrolase family.</text>
</comment>
<organism evidence="4 5">
    <name type="scientific">Nocardia nova SH22a</name>
    <dbReference type="NCBI Taxonomy" id="1415166"/>
    <lineage>
        <taxon>Bacteria</taxon>
        <taxon>Bacillati</taxon>
        <taxon>Actinomycetota</taxon>
        <taxon>Actinomycetes</taxon>
        <taxon>Mycobacteriales</taxon>
        <taxon>Nocardiaceae</taxon>
        <taxon>Nocardia</taxon>
    </lineage>
</organism>
<dbReference type="KEGG" id="nno:NONO_c23890"/>
<dbReference type="InterPro" id="IPR005502">
    <property type="entry name" value="Ribosyl_crysJ1"/>
</dbReference>
<evidence type="ECO:0000313" key="5">
    <source>
        <dbReference type="Proteomes" id="UP000019150"/>
    </source>
</evidence>
<dbReference type="Gene3D" id="1.10.4080.10">
    <property type="entry name" value="ADP-ribosylation/Crystallin J1"/>
    <property type="match status" value="1"/>
</dbReference>
<keyword evidence="3" id="KW-0479">Metal-binding</keyword>
<dbReference type="EMBL" id="CP006850">
    <property type="protein sequence ID" value="AHH17185.1"/>
    <property type="molecule type" value="Genomic_DNA"/>
</dbReference>
<feature type="binding site" evidence="3">
    <location>
        <position position="57"/>
    </location>
    <ligand>
        <name>Mg(2+)</name>
        <dbReference type="ChEBI" id="CHEBI:18420"/>
        <label>1</label>
    </ligand>
</feature>
<name>W5TCY2_9NOCA</name>
<dbReference type="Pfam" id="PF03747">
    <property type="entry name" value="ADP_ribosyl_GH"/>
    <property type="match status" value="1"/>
</dbReference>
<keyword evidence="3" id="KW-0460">Magnesium</keyword>
<protein>
    <submittedName>
        <fullName evidence="4">ADP-ribosylglycohydrolase</fullName>
    </submittedName>
</protein>
<dbReference type="InterPro" id="IPR036705">
    <property type="entry name" value="Ribosyl_crysJ1_sf"/>
</dbReference>
<dbReference type="eggNOG" id="COG1397">
    <property type="taxonomic scope" value="Bacteria"/>
</dbReference>
<dbReference type="HOGENOM" id="CLU_024566_4_0_11"/>
<comment type="cofactor">
    <cofactor evidence="3">
        <name>Mg(2+)</name>
        <dbReference type="ChEBI" id="CHEBI:18420"/>
    </cofactor>
    <text evidence="3">Binds 2 magnesium ions per subunit.</text>
</comment>
<feature type="binding site" evidence="3">
    <location>
        <position position="255"/>
    </location>
    <ligand>
        <name>Mg(2+)</name>
        <dbReference type="ChEBI" id="CHEBI:18420"/>
        <label>1</label>
    </ligand>
</feature>
<dbReference type="PANTHER" id="PTHR16222:SF24">
    <property type="entry name" value="ADP-RIBOSYLHYDROLASE ARH3"/>
    <property type="match status" value="1"/>
</dbReference>
<reference evidence="4 5" key="1">
    <citation type="journal article" date="2014" name="Appl. Environ. Microbiol.">
        <title>Insights into the Microbial Degradation of Rubber and Gutta-Percha by Analysis of the Complete Genome of Nocardia nova SH22a.</title>
        <authorList>
            <person name="Luo Q."/>
            <person name="Hiessl S."/>
            <person name="Poehlein A."/>
            <person name="Daniel R."/>
            <person name="Steinbuchel A."/>
        </authorList>
    </citation>
    <scope>NUCLEOTIDE SEQUENCE [LARGE SCALE GENOMIC DNA]</scope>
    <source>
        <strain evidence="4">SH22a</strain>
    </source>
</reference>
<gene>
    <name evidence="4" type="ORF">NONO_c23890</name>
</gene>
<evidence type="ECO:0000256" key="3">
    <source>
        <dbReference type="PIRSR" id="PIRSR605502-1"/>
    </source>
</evidence>
<feature type="binding site" evidence="3">
    <location>
        <position position="58"/>
    </location>
    <ligand>
        <name>Mg(2+)</name>
        <dbReference type="ChEBI" id="CHEBI:18420"/>
        <label>1</label>
    </ligand>
</feature>
<dbReference type="PANTHER" id="PTHR16222">
    <property type="entry name" value="ADP-RIBOSYLGLYCOHYDROLASE"/>
    <property type="match status" value="1"/>
</dbReference>
<dbReference type="STRING" id="1415166.NONO_c23890"/>
<feature type="binding site" evidence="3">
    <location>
        <position position="257"/>
    </location>
    <ligand>
        <name>Mg(2+)</name>
        <dbReference type="ChEBI" id="CHEBI:18420"/>
        <label>1</label>
    </ligand>
</feature>
<dbReference type="InterPro" id="IPR050792">
    <property type="entry name" value="ADP-ribosylglycohydrolase"/>
</dbReference>
<keyword evidence="2 4" id="KW-0378">Hydrolase</keyword>
<feature type="binding site" evidence="3">
    <location>
        <position position="59"/>
    </location>
    <ligand>
        <name>Mg(2+)</name>
        <dbReference type="ChEBI" id="CHEBI:18420"/>
        <label>1</label>
    </ligand>
</feature>
<dbReference type="AlphaFoldDB" id="W5TCY2"/>